<keyword evidence="4" id="KW-1185">Reference proteome</keyword>
<dbReference type="InterPro" id="IPR023614">
    <property type="entry name" value="Porin_dom_sf"/>
</dbReference>
<name>A0A084II29_SALHC</name>
<dbReference type="InterPro" id="IPR010870">
    <property type="entry name" value="Porin_O/P"/>
</dbReference>
<dbReference type="PATRIC" id="fig|1304275.5.peg.3098"/>
<dbReference type="AlphaFoldDB" id="A0A084II29"/>
<dbReference type="EMBL" id="APNK01000031">
    <property type="protein sequence ID" value="KEZ76363.1"/>
    <property type="molecule type" value="Genomic_DNA"/>
</dbReference>
<feature type="compositionally biased region" description="Polar residues" evidence="1">
    <location>
        <begin position="87"/>
        <end position="111"/>
    </location>
</feature>
<keyword evidence="2" id="KW-0732">Signal</keyword>
<dbReference type="OrthoDB" id="9807854at2"/>
<sequence>MGDYHHGARMRALVGIIVAAAVPVTAMAADNPPSRASLADLVRQQAAQLAKQSQQIQALQQRLSKVEAEEQAQHSKPALAKRAATRPSASQLAANTSGTSSGPAATAQTDRNTQAISELQDKTALLQASASQHSSVDLSDGGPKFVSADGKRSFQIGGRLQFDASTTSGSRYSDKSDGRDISGTEARRLRLDFKGKIADHLHYRLQYDLAGNDASVRAAYIEPDFELAGHEVKLYFGNKYDDRTLSGATSSNNTWFMDRNFVNNAVEPDRGPYGLGVKGKIYGHNWHYSLAVTSGAIGRSNDTSDNVTYMSRVHWNPWRRGPNMVHLGAWGFYEDFDRSDSAVYKRIRTAGHFNDNVRIRSRLLRDPSSSQAYGFELATSLGAFAAAAEYGHRHVDQRDSAGGENMAYDAYSVEAGYFLTGEHHGYSHKNGVWKFPHVKNPVTGGGYGAFEIATRYQALSFNDQPNYPGGNGHSTTIGVNWYPADWGRIMLNDILWYTNNRSGDYKGPDHGNTVEARLQVMF</sequence>
<dbReference type="SUPFAM" id="SSF56935">
    <property type="entry name" value="Porins"/>
    <property type="match status" value="1"/>
</dbReference>
<evidence type="ECO:0000313" key="3">
    <source>
        <dbReference type="EMBL" id="KEZ76363.1"/>
    </source>
</evidence>
<gene>
    <name evidence="3" type="ORF">C41B8_15155</name>
</gene>
<dbReference type="Gene3D" id="2.40.160.10">
    <property type="entry name" value="Porin"/>
    <property type="match status" value="1"/>
</dbReference>
<dbReference type="STRING" id="1304275.C41B8_15155"/>
<dbReference type="RefSeq" id="WP_037340103.1">
    <property type="nucleotide sequence ID" value="NZ_APNK01000031.1"/>
</dbReference>
<dbReference type="Proteomes" id="UP000028302">
    <property type="component" value="Unassembled WGS sequence"/>
</dbReference>
<dbReference type="Pfam" id="PF07396">
    <property type="entry name" value="Porin_O_P"/>
    <property type="match status" value="1"/>
</dbReference>
<comment type="caution">
    <text evidence="3">The sequence shown here is derived from an EMBL/GenBank/DDBJ whole genome shotgun (WGS) entry which is preliminary data.</text>
</comment>
<accession>A0A084II29</accession>
<feature type="signal peptide" evidence="2">
    <location>
        <begin position="1"/>
        <end position="28"/>
    </location>
</feature>
<feature type="chain" id="PRO_5001776415" evidence="2">
    <location>
        <begin position="29"/>
        <end position="522"/>
    </location>
</feature>
<evidence type="ECO:0000256" key="2">
    <source>
        <dbReference type="SAM" id="SignalP"/>
    </source>
</evidence>
<protein>
    <submittedName>
        <fullName evidence="3">Phosphate-specific outer membrane porin OprP Pyrophosphate-specific outer membrane porin OprO</fullName>
    </submittedName>
</protein>
<proteinExistence type="predicted"/>
<evidence type="ECO:0000256" key="1">
    <source>
        <dbReference type="SAM" id="MobiDB-lite"/>
    </source>
</evidence>
<feature type="region of interest" description="Disordered" evidence="1">
    <location>
        <begin position="67"/>
        <end position="111"/>
    </location>
</feature>
<reference evidence="3 4" key="1">
    <citation type="submission" date="2013-03" db="EMBL/GenBank/DDBJ databases">
        <title>Salinisphaera hydrothermalis C41B8 Genome Sequencing.</title>
        <authorList>
            <person name="Li C."/>
            <person name="Lai Q."/>
            <person name="Shao Z."/>
        </authorList>
    </citation>
    <scope>NUCLEOTIDE SEQUENCE [LARGE SCALE GENOMIC DNA]</scope>
    <source>
        <strain evidence="3 4">C41B8</strain>
    </source>
</reference>
<dbReference type="eggNOG" id="COG3746">
    <property type="taxonomic scope" value="Bacteria"/>
</dbReference>
<evidence type="ECO:0000313" key="4">
    <source>
        <dbReference type="Proteomes" id="UP000028302"/>
    </source>
</evidence>
<organism evidence="3 4">
    <name type="scientific">Salinisphaera hydrothermalis (strain C41B8)</name>
    <dbReference type="NCBI Taxonomy" id="1304275"/>
    <lineage>
        <taxon>Bacteria</taxon>
        <taxon>Pseudomonadati</taxon>
        <taxon>Pseudomonadota</taxon>
        <taxon>Gammaproteobacteria</taxon>
        <taxon>Salinisphaerales</taxon>
        <taxon>Salinisphaeraceae</taxon>
        <taxon>Salinisphaera</taxon>
    </lineage>
</organism>